<evidence type="ECO:0000313" key="2">
    <source>
        <dbReference type="EnsemblPlants" id="PGSC0003DMT400024803"/>
    </source>
</evidence>
<reference evidence="3" key="1">
    <citation type="journal article" date="2011" name="Nature">
        <title>Genome sequence and analysis of the tuber crop potato.</title>
        <authorList>
            <consortium name="The Potato Genome Sequencing Consortium"/>
        </authorList>
    </citation>
    <scope>NUCLEOTIDE SEQUENCE [LARGE SCALE GENOMIC DNA]</scope>
    <source>
        <strain evidence="3">cv. DM1-3 516 R44</strain>
    </source>
</reference>
<dbReference type="HOGENOM" id="CLU_3036132_0_0_1"/>
<organism evidence="2 3">
    <name type="scientific">Solanum tuberosum</name>
    <name type="common">Potato</name>
    <dbReference type="NCBI Taxonomy" id="4113"/>
    <lineage>
        <taxon>Eukaryota</taxon>
        <taxon>Viridiplantae</taxon>
        <taxon>Streptophyta</taxon>
        <taxon>Embryophyta</taxon>
        <taxon>Tracheophyta</taxon>
        <taxon>Spermatophyta</taxon>
        <taxon>Magnoliopsida</taxon>
        <taxon>eudicotyledons</taxon>
        <taxon>Gunneridae</taxon>
        <taxon>Pentapetalae</taxon>
        <taxon>asterids</taxon>
        <taxon>lamiids</taxon>
        <taxon>Solanales</taxon>
        <taxon>Solanaceae</taxon>
        <taxon>Solanoideae</taxon>
        <taxon>Solaneae</taxon>
        <taxon>Solanum</taxon>
    </lineage>
</organism>
<dbReference type="Proteomes" id="UP000011115">
    <property type="component" value="Unassembled WGS sequence"/>
</dbReference>
<reference evidence="2" key="2">
    <citation type="submission" date="2015-06" db="UniProtKB">
        <authorList>
            <consortium name="EnsemblPlants"/>
        </authorList>
    </citation>
    <scope>IDENTIFICATION</scope>
    <source>
        <strain evidence="2">DM1-3 516 R44</strain>
    </source>
</reference>
<proteinExistence type="predicted"/>
<keyword evidence="3" id="KW-1185">Reference proteome</keyword>
<dbReference type="EnsemblPlants" id="PGSC0003DMT400024803">
    <property type="protein sequence ID" value="PGSC0003DMT400024803"/>
    <property type="gene ID" value="PGSC0003DMG400009589"/>
</dbReference>
<dbReference type="AlphaFoldDB" id="M1AKM8"/>
<dbReference type="Gramene" id="PGSC0003DMT400024803">
    <property type="protein sequence ID" value="PGSC0003DMT400024803"/>
    <property type="gene ID" value="PGSC0003DMG400009589"/>
</dbReference>
<sequence length="55" mass="5909">MGQSTFSLSCKRRSTSMDGQSTHGPSVSSVDKPVNFLSLVANDGRLVRPVSQLNQ</sequence>
<evidence type="ECO:0000313" key="3">
    <source>
        <dbReference type="Proteomes" id="UP000011115"/>
    </source>
</evidence>
<evidence type="ECO:0000256" key="1">
    <source>
        <dbReference type="SAM" id="MobiDB-lite"/>
    </source>
</evidence>
<accession>M1AKM8</accession>
<feature type="compositionally biased region" description="Polar residues" evidence="1">
    <location>
        <begin position="16"/>
        <end position="29"/>
    </location>
</feature>
<name>M1AKM8_SOLTU</name>
<protein>
    <submittedName>
        <fullName evidence="2">Gag-pol polyprotein</fullName>
    </submittedName>
</protein>
<feature type="region of interest" description="Disordered" evidence="1">
    <location>
        <begin position="1"/>
        <end position="29"/>
    </location>
</feature>